<dbReference type="InterPro" id="IPR021466">
    <property type="entry name" value="Put_rhamnosyl_transferase"/>
</dbReference>
<evidence type="ECO:0000313" key="2">
    <source>
        <dbReference type="Proteomes" id="UP000198851"/>
    </source>
</evidence>
<keyword evidence="1" id="KW-0808">Transferase</keyword>
<proteinExistence type="predicted"/>
<dbReference type="RefSeq" id="WP_244503592.1">
    <property type="nucleotide sequence ID" value="NZ_FOSZ01000003.1"/>
</dbReference>
<gene>
    <name evidence="1" type="ORF">SAMN04488036_103488</name>
</gene>
<name>A0A1I4DY92_9RHOB</name>
<organism evidence="1 2">
    <name type="scientific">Shimia haliotis</name>
    <dbReference type="NCBI Taxonomy" id="1280847"/>
    <lineage>
        <taxon>Bacteria</taxon>
        <taxon>Pseudomonadati</taxon>
        <taxon>Pseudomonadota</taxon>
        <taxon>Alphaproteobacteria</taxon>
        <taxon>Rhodobacterales</taxon>
        <taxon>Roseobacteraceae</taxon>
    </lineage>
</organism>
<accession>A0A1I4DY92</accession>
<dbReference type="STRING" id="1280847.SAMN04488036_103488"/>
<evidence type="ECO:0000313" key="1">
    <source>
        <dbReference type="EMBL" id="SFK97700.1"/>
    </source>
</evidence>
<keyword evidence="2" id="KW-1185">Reference proteome</keyword>
<dbReference type="Pfam" id="PF11316">
    <property type="entry name" value="Rhamno_transf"/>
    <property type="match status" value="1"/>
</dbReference>
<dbReference type="GO" id="GO:0016740">
    <property type="term" value="F:transferase activity"/>
    <property type="evidence" value="ECO:0007669"/>
    <property type="project" value="UniProtKB-KW"/>
</dbReference>
<protein>
    <submittedName>
        <fullName evidence="1">Putative rhamnosyl transferase</fullName>
    </submittedName>
</protein>
<dbReference type="Proteomes" id="UP000198851">
    <property type="component" value="Unassembled WGS sequence"/>
</dbReference>
<dbReference type="AlphaFoldDB" id="A0A1I4DY92"/>
<reference evidence="2" key="1">
    <citation type="submission" date="2016-10" db="EMBL/GenBank/DDBJ databases">
        <authorList>
            <person name="Varghese N."/>
            <person name="Submissions S."/>
        </authorList>
    </citation>
    <scope>NUCLEOTIDE SEQUENCE [LARGE SCALE GENOMIC DNA]</scope>
    <source>
        <strain evidence="2">DSM 28453</strain>
    </source>
</reference>
<dbReference type="EMBL" id="FOSZ01000003">
    <property type="protein sequence ID" value="SFK97700.1"/>
    <property type="molecule type" value="Genomic_DNA"/>
</dbReference>
<sequence>MDSKDMQVIGVCRFSYPALGGFQVEHETPEERMAFLYAPERMEERFRTFEAFTLPPLRAQTDPDFTFLVIIGDQMPAHYRTRLEKLLADIPQAIIAAYPPEPHRDIMKVAINAVRRESKHHCLQFRMDDDDAVNIRFVERLRERVNELHTLIRLNKHIAIDFSQGYIAAAGPDGIKGKPTMEHLWTAGLAMTVSPKSDITILNFGHSKMGKFMPVVSYAGEDMFIRGHNDYNDSRQKGAKPLNLPLLDAKDEAHFKRVFNIDADHVRVLFS</sequence>